<protein>
    <submittedName>
        <fullName evidence="2">Uncharacterized protein</fullName>
    </submittedName>
</protein>
<evidence type="ECO:0000256" key="1">
    <source>
        <dbReference type="SAM" id="MobiDB-lite"/>
    </source>
</evidence>
<evidence type="ECO:0000313" key="3">
    <source>
        <dbReference type="Proteomes" id="UP001212841"/>
    </source>
</evidence>
<organism evidence="2 3">
    <name type="scientific">Rhizophlyctis rosea</name>
    <dbReference type="NCBI Taxonomy" id="64517"/>
    <lineage>
        <taxon>Eukaryota</taxon>
        <taxon>Fungi</taxon>
        <taxon>Fungi incertae sedis</taxon>
        <taxon>Chytridiomycota</taxon>
        <taxon>Chytridiomycota incertae sedis</taxon>
        <taxon>Chytridiomycetes</taxon>
        <taxon>Rhizophlyctidales</taxon>
        <taxon>Rhizophlyctidaceae</taxon>
        <taxon>Rhizophlyctis</taxon>
    </lineage>
</organism>
<dbReference type="Proteomes" id="UP001212841">
    <property type="component" value="Unassembled WGS sequence"/>
</dbReference>
<reference evidence="2" key="1">
    <citation type="submission" date="2020-05" db="EMBL/GenBank/DDBJ databases">
        <title>Phylogenomic resolution of chytrid fungi.</title>
        <authorList>
            <person name="Stajich J.E."/>
            <person name="Amses K."/>
            <person name="Simmons R."/>
            <person name="Seto K."/>
            <person name="Myers J."/>
            <person name="Bonds A."/>
            <person name="Quandt C.A."/>
            <person name="Barry K."/>
            <person name="Liu P."/>
            <person name="Grigoriev I."/>
            <person name="Longcore J.E."/>
            <person name="James T.Y."/>
        </authorList>
    </citation>
    <scope>NUCLEOTIDE SEQUENCE</scope>
    <source>
        <strain evidence="2">JEL0318</strain>
    </source>
</reference>
<dbReference type="EMBL" id="JADGJD010001670">
    <property type="protein sequence ID" value="KAJ3039062.1"/>
    <property type="molecule type" value="Genomic_DNA"/>
</dbReference>
<proteinExistence type="predicted"/>
<feature type="region of interest" description="Disordered" evidence="1">
    <location>
        <begin position="91"/>
        <end position="140"/>
    </location>
</feature>
<feature type="non-terminal residue" evidence="2">
    <location>
        <position position="536"/>
    </location>
</feature>
<dbReference type="AlphaFoldDB" id="A0AAD5S5C8"/>
<evidence type="ECO:0000313" key="2">
    <source>
        <dbReference type="EMBL" id="KAJ3039062.1"/>
    </source>
</evidence>
<comment type="caution">
    <text evidence="2">The sequence shown here is derived from an EMBL/GenBank/DDBJ whole genome shotgun (WGS) entry which is preliminary data.</text>
</comment>
<feature type="region of interest" description="Disordered" evidence="1">
    <location>
        <begin position="29"/>
        <end position="73"/>
    </location>
</feature>
<name>A0AAD5S5C8_9FUNG</name>
<sequence>MYSSPTVRALASELNADVLILDYATLLSASREVDGKREPPKEEKPIGSPKNRPLYVSSKPSKRPSRLDTFPPIPPAFAPYAYTIYDPEKHALTPAEDDSPDVDNDPYDSEDDYGSEDEYDDDPRQSAHSQQNSTYYGLNGRPGPVDYWRSHIGAVVEPNSSHAERSRTGQPSFEVQFAQDFATGGNVGGGGREGGFPIRLHLRQPNQLTLVPTISLPPWYSRDTHYEEEISDAKLQAIKDSLLEFAFMSCGGISNDKLPTNLRRDRRLVIFLKDTTDILEMRTDGAKKLILRLLEVVGDARGLHKLPITLIAGCTPSLLNTENLGKGTDFYRNLFDGAVVVNDARSGVVQDLWESGRVFRTVLDGLGEDFEKVEMVPPATSLIVDKRKTVDGSAATTQGDLEGQKARFEEWLRVMEEDEKDRVIDVNWGNVEACCHGRGIQIRGIDRLALVRDATDRNVVPDGLVPLIEGMMNRVWSLRKVERLVSLALGVRLELSTGAGFASVKGEDGTGATLDLTARHFAEGLRIMEEGEGMRS</sequence>
<feature type="compositionally biased region" description="Acidic residues" evidence="1">
    <location>
        <begin position="95"/>
        <end position="121"/>
    </location>
</feature>
<keyword evidence="3" id="KW-1185">Reference proteome</keyword>
<feature type="compositionally biased region" description="Basic and acidic residues" evidence="1">
    <location>
        <begin position="31"/>
        <end position="45"/>
    </location>
</feature>
<gene>
    <name evidence="2" type="ORF">HK097_002950</name>
</gene>
<accession>A0AAD5S5C8</accession>
<feature type="compositionally biased region" description="Polar residues" evidence="1">
    <location>
        <begin position="126"/>
        <end position="136"/>
    </location>
</feature>